<keyword evidence="9 10" id="KW-0413">Isomerase</keyword>
<comment type="cofactor">
    <cofactor evidence="4">
        <name>Zn(2+)</name>
        <dbReference type="ChEBI" id="CHEBI:29105"/>
    </cofactor>
</comment>
<dbReference type="PIRSF" id="PIRSF001461">
    <property type="entry name" value="RPE"/>
    <property type="match status" value="1"/>
</dbReference>
<dbReference type="InterPro" id="IPR000056">
    <property type="entry name" value="Ribul_P_3_epim-like"/>
</dbReference>
<comment type="cofactor">
    <cofactor evidence="3">
        <name>Co(2+)</name>
        <dbReference type="ChEBI" id="CHEBI:48828"/>
    </cofactor>
</comment>
<dbReference type="GO" id="GO:0005737">
    <property type="term" value="C:cytoplasm"/>
    <property type="evidence" value="ECO:0007669"/>
    <property type="project" value="UniProtKB-ARBA"/>
</dbReference>
<comment type="pathway">
    <text evidence="10">Carbohydrate degradation.</text>
</comment>
<dbReference type="Gene3D" id="3.20.20.70">
    <property type="entry name" value="Aldolase class I"/>
    <property type="match status" value="1"/>
</dbReference>
<comment type="function">
    <text evidence="10">Catalyzes the reversible epimerization of D-ribulose 5-phosphate to D-xylulose 5-phosphate.</text>
</comment>
<sequence length="239" mass="25488">MTSTRRLAPLLAPSLLAADFANLQFEIERLAGSAADWLHCDIMDGRFVPNISFGVPVLQAIGRHAKQPLDVHLMIEEPQNYLAAVRNAGATNITVHYEACPHLHRVIQQIKALGCRAGVALNPHTPVWLLEDIAADLDVVCVMSVNPGFGGQAFIPNTLRKVAALKELLVDSGSSALIEVDGGVSRDNAAALVEAGADVLVAGNFVFGSPDPVATLAELRAQLSESEMLEDESEESQHA</sequence>
<keyword evidence="13" id="KW-0170">Cobalt</keyword>
<dbReference type="InterPro" id="IPR026019">
    <property type="entry name" value="Ribul_P_3_epim"/>
</dbReference>
<evidence type="ECO:0000256" key="5">
    <source>
        <dbReference type="ARBA" id="ARBA00001954"/>
    </source>
</evidence>
<evidence type="ECO:0000256" key="8">
    <source>
        <dbReference type="ARBA" id="ARBA00022723"/>
    </source>
</evidence>
<feature type="binding site" evidence="10 13">
    <location>
        <position position="41"/>
    </location>
    <ligand>
        <name>a divalent metal cation</name>
        <dbReference type="ChEBI" id="CHEBI:60240"/>
    </ligand>
</feature>
<evidence type="ECO:0000256" key="3">
    <source>
        <dbReference type="ARBA" id="ARBA00001941"/>
    </source>
</evidence>
<organism evidence="16 17">
    <name type="scientific">Hymenobacter roseosalivarius DSM 11622</name>
    <dbReference type="NCBI Taxonomy" id="645990"/>
    <lineage>
        <taxon>Bacteria</taxon>
        <taxon>Pseudomonadati</taxon>
        <taxon>Bacteroidota</taxon>
        <taxon>Cytophagia</taxon>
        <taxon>Cytophagales</taxon>
        <taxon>Hymenobacteraceae</taxon>
        <taxon>Hymenobacter</taxon>
    </lineage>
</organism>
<dbReference type="EMBL" id="FWWW01000095">
    <property type="protein sequence ID" value="SMB99820.1"/>
    <property type="molecule type" value="Genomic_DNA"/>
</dbReference>
<feature type="binding site" evidence="10 13">
    <location>
        <position position="39"/>
    </location>
    <ligand>
        <name>a divalent metal cation</name>
        <dbReference type="ChEBI" id="CHEBI:60240"/>
    </ligand>
</feature>
<evidence type="ECO:0000256" key="11">
    <source>
        <dbReference type="PIRNR" id="PIRNR001461"/>
    </source>
</evidence>
<feature type="binding site" evidence="10 14">
    <location>
        <position position="72"/>
    </location>
    <ligand>
        <name>substrate</name>
    </ligand>
</feature>
<dbReference type="GO" id="GO:0046872">
    <property type="term" value="F:metal ion binding"/>
    <property type="evidence" value="ECO:0007669"/>
    <property type="project" value="UniProtKB-UniRule"/>
</dbReference>
<dbReference type="NCBIfam" id="NF004076">
    <property type="entry name" value="PRK05581.1-4"/>
    <property type="match status" value="1"/>
</dbReference>
<dbReference type="PANTHER" id="PTHR11749">
    <property type="entry name" value="RIBULOSE-5-PHOSPHATE-3-EPIMERASE"/>
    <property type="match status" value="1"/>
</dbReference>
<dbReference type="Pfam" id="PF00834">
    <property type="entry name" value="Ribul_P_3_epim"/>
    <property type="match status" value="1"/>
</dbReference>
<comment type="similarity">
    <text evidence="6 10 11">Belongs to the ribulose-phosphate 3-epimerase family.</text>
</comment>
<evidence type="ECO:0000256" key="14">
    <source>
        <dbReference type="PIRSR" id="PIRSR001461-3"/>
    </source>
</evidence>
<evidence type="ECO:0000313" key="17">
    <source>
        <dbReference type="Proteomes" id="UP000192266"/>
    </source>
</evidence>
<feature type="binding site" evidence="10 14">
    <location>
        <begin position="148"/>
        <end position="151"/>
    </location>
    <ligand>
        <name>substrate</name>
    </ligand>
</feature>
<feature type="binding site" evidence="14">
    <location>
        <position position="183"/>
    </location>
    <ligand>
        <name>substrate</name>
    </ligand>
</feature>
<dbReference type="STRING" id="645990.SAMN00120144_2782"/>
<name>A0A1W1W2X1_9BACT</name>
<dbReference type="AlphaFoldDB" id="A0A1W1W2X1"/>
<evidence type="ECO:0000256" key="7">
    <source>
        <dbReference type="ARBA" id="ARBA00013188"/>
    </source>
</evidence>
<keyword evidence="10 11" id="KW-0119">Carbohydrate metabolism</keyword>
<feature type="binding site" evidence="10">
    <location>
        <begin position="181"/>
        <end position="183"/>
    </location>
    <ligand>
        <name>substrate</name>
    </ligand>
</feature>
<feature type="binding site" evidence="10 13">
    <location>
        <position position="181"/>
    </location>
    <ligand>
        <name>a divalent metal cation</name>
        <dbReference type="ChEBI" id="CHEBI:60240"/>
    </ligand>
</feature>
<dbReference type="FunFam" id="3.20.20.70:FF:000004">
    <property type="entry name" value="Ribulose-phosphate 3-epimerase"/>
    <property type="match status" value="1"/>
</dbReference>
<evidence type="ECO:0000256" key="9">
    <source>
        <dbReference type="ARBA" id="ARBA00023235"/>
    </source>
</evidence>
<dbReference type="GO" id="GO:0006098">
    <property type="term" value="P:pentose-phosphate shunt"/>
    <property type="evidence" value="ECO:0007669"/>
    <property type="project" value="UniProtKB-UniRule"/>
</dbReference>
<reference evidence="16 17" key="1">
    <citation type="submission" date="2017-04" db="EMBL/GenBank/DDBJ databases">
        <authorList>
            <person name="Afonso C.L."/>
            <person name="Miller P.J."/>
            <person name="Scott M.A."/>
            <person name="Spackman E."/>
            <person name="Goraichik I."/>
            <person name="Dimitrov K.M."/>
            <person name="Suarez D.L."/>
            <person name="Swayne D.E."/>
        </authorList>
    </citation>
    <scope>NUCLEOTIDE SEQUENCE [LARGE SCALE GENOMIC DNA]</scope>
    <source>
        <strain evidence="16 17">DSM 11622</strain>
    </source>
</reference>
<keyword evidence="15" id="KW-0732">Signal</keyword>
<comment type="cofactor">
    <cofactor evidence="10 13">
        <name>a divalent metal cation</name>
        <dbReference type="ChEBI" id="CHEBI:60240"/>
    </cofactor>
    <text evidence="10 13">Binds 1 divalent metal cation per subunit.</text>
</comment>
<evidence type="ECO:0000256" key="10">
    <source>
        <dbReference type="HAMAP-Rule" id="MF_02227"/>
    </source>
</evidence>
<dbReference type="PROSITE" id="PS01086">
    <property type="entry name" value="RIBUL_P_3_EPIMER_2"/>
    <property type="match status" value="1"/>
</dbReference>
<feature type="binding site" evidence="10 13">
    <location>
        <position position="72"/>
    </location>
    <ligand>
        <name>a divalent metal cation</name>
        <dbReference type="ChEBI" id="CHEBI:60240"/>
    </ligand>
</feature>
<dbReference type="CDD" id="cd00429">
    <property type="entry name" value="RPE"/>
    <property type="match status" value="1"/>
</dbReference>
<dbReference type="SUPFAM" id="SSF51366">
    <property type="entry name" value="Ribulose-phoshate binding barrel"/>
    <property type="match status" value="1"/>
</dbReference>
<dbReference type="GO" id="GO:0019323">
    <property type="term" value="P:pentose catabolic process"/>
    <property type="evidence" value="ECO:0007669"/>
    <property type="project" value="UniProtKB-UniRule"/>
</dbReference>
<dbReference type="InterPro" id="IPR011060">
    <property type="entry name" value="RibuloseP-bd_barrel"/>
</dbReference>
<dbReference type="NCBIfam" id="TIGR01163">
    <property type="entry name" value="rpe"/>
    <property type="match status" value="1"/>
</dbReference>
<feature type="chain" id="PRO_5010719844" description="Ribulose-phosphate 3-epimerase" evidence="15">
    <location>
        <begin position="18"/>
        <end position="239"/>
    </location>
</feature>
<feature type="active site" description="Proton donor" evidence="10 12">
    <location>
        <position position="181"/>
    </location>
</feature>
<dbReference type="GO" id="GO:0004750">
    <property type="term" value="F:D-ribulose-phosphate 3-epimerase activity"/>
    <property type="evidence" value="ECO:0007669"/>
    <property type="project" value="UniProtKB-UniRule"/>
</dbReference>
<proteinExistence type="inferred from homology"/>
<dbReference type="EC" id="5.1.3.1" evidence="7 10"/>
<dbReference type="HAMAP" id="MF_02227">
    <property type="entry name" value="RPE"/>
    <property type="match status" value="1"/>
</dbReference>
<evidence type="ECO:0000256" key="6">
    <source>
        <dbReference type="ARBA" id="ARBA00009541"/>
    </source>
</evidence>
<feature type="signal peptide" evidence="15">
    <location>
        <begin position="1"/>
        <end position="17"/>
    </location>
</feature>
<evidence type="ECO:0000256" key="2">
    <source>
        <dbReference type="ARBA" id="ARBA00001936"/>
    </source>
</evidence>
<keyword evidence="13" id="KW-0464">Manganese</keyword>
<feature type="active site" description="Proton acceptor" evidence="10 12">
    <location>
        <position position="41"/>
    </location>
</feature>
<evidence type="ECO:0000256" key="15">
    <source>
        <dbReference type="SAM" id="SignalP"/>
    </source>
</evidence>
<comment type="cofactor">
    <cofactor evidence="2">
        <name>Mn(2+)</name>
        <dbReference type="ChEBI" id="CHEBI:29035"/>
    </cofactor>
</comment>
<dbReference type="Proteomes" id="UP000192266">
    <property type="component" value="Unassembled WGS sequence"/>
</dbReference>
<keyword evidence="13" id="KW-0862">Zinc</keyword>
<comment type="catalytic activity">
    <reaction evidence="1 10 11">
        <text>D-ribulose 5-phosphate = D-xylulose 5-phosphate</text>
        <dbReference type="Rhea" id="RHEA:13677"/>
        <dbReference type="ChEBI" id="CHEBI:57737"/>
        <dbReference type="ChEBI" id="CHEBI:58121"/>
        <dbReference type="EC" id="5.1.3.1"/>
    </reaction>
</comment>
<evidence type="ECO:0000256" key="13">
    <source>
        <dbReference type="PIRSR" id="PIRSR001461-2"/>
    </source>
</evidence>
<dbReference type="InterPro" id="IPR013785">
    <property type="entry name" value="Aldolase_TIM"/>
</dbReference>
<accession>A0A1W1W2X1</accession>
<evidence type="ECO:0000256" key="12">
    <source>
        <dbReference type="PIRSR" id="PIRSR001461-1"/>
    </source>
</evidence>
<comment type="caution">
    <text evidence="10">Lacks conserved residue(s) required for the propagation of feature annotation.</text>
</comment>
<gene>
    <name evidence="10" type="primary">rpe</name>
    <name evidence="16" type="ORF">SAMN00120144_2782</name>
</gene>
<keyword evidence="17" id="KW-1185">Reference proteome</keyword>
<feature type="binding site" evidence="10 14">
    <location>
        <position position="14"/>
    </location>
    <ligand>
        <name>substrate</name>
    </ligand>
</feature>
<dbReference type="RefSeq" id="WP_084447422.1">
    <property type="nucleotide sequence ID" value="NZ_FWWW01000095.1"/>
</dbReference>
<evidence type="ECO:0000313" key="16">
    <source>
        <dbReference type="EMBL" id="SMB99820.1"/>
    </source>
</evidence>
<evidence type="ECO:0000256" key="1">
    <source>
        <dbReference type="ARBA" id="ARBA00001782"/>
    </source>
</evidence>
<protein>
    <recommendedName>
        <fullName evidence="7 10">Ribulose-phosphate 3-epimerase</fullName>
        <ecNumber evidence="7 10">5.1.3.1</ecNumber>
    </recommendedName>
</protein>
<evidence type="ECO:0000256" key="4">
    <source>
        <dbReference type="ARBA" id="ARBA00001947"/>
    </source>
</evidence>
<comment type="cofactor">
    <cofactor evidence="5">
        <name>Fe(2+)</name>
        <dbReference type="ChEBI" id="CHEBI:29033"/>
    </cofactor>
</comment>
<keyword evidence="8 10" id="KW-0479">Metal-binding</keyword>